<dbReference type="EMBL" id="CACRUA010000022">
    <property type="protein sequence ID" value="VYU27602.1"/>
    <property type="molecule type" value="Genomic_DNA"/>
</dbReference>
<protein>
    <submittedName>
        <fullName evidence="1">Uncharacterized protein</fullName>
    </submittedName>
</protein>
<name>A0A6N3DGK1_CLOSY</name>
<dbReference type="AlphaFoldDB" id="A0A6N3DGK1"/>
<reference evidence="1" key="1">
    <citation type="submission" date="2019-11" db="EMBL/GenBank/DDBJ databases">
        <authorList>
            <person name="Feng L."/>
        </authorList>
    </citation>
    <scope>NUCLEOTIDE SEQUENCE</scope>
    <source>
        <strain evidence="1">CsymbiosumLFYP84</strain>
    </source>
</reference>
<accession>A0A6N3DGK1</accession>
<evidence type="ECO:0000313" key="1">
    <source>
        <dbReference type="EMBL" id="VYU27602.1"/>
    </source>
</evidence>
<gene>
    <name evidence="1" type="ORF">CSLFYP84_01758</name>
</gene>
<organism evidence="1">
    <name type="scientific">Clostridium symbiosum</name>
    <name type="common">Bacteroides symbiosus</name>
    <dbReference type="NCBI Taxonomy" id="1512"/>
    <lineage>
        <taxon>Bacteria</taxon>
        <taxon>Bacillati</taxon>
        <taxon>Bacillota</taxon>
        <taxon>Clostridia</taxon>
        <taxon>Lachnospirales</taxon>
        <taxon>Lachnospiraceae</taxon>
        <taxon>Otoolea</taxon>
    </lineage>
</organism>
<sequence>MAGMDIVYSLEVWVPDGERWRWSAIGAYPTLDMAVAVGEGFLSVKPYRVRRVTDVGDGFHDFLAEEVFANALTGRMRLLREKFGHKGRG</sequence>
<proteinExistence type="predicted"/>